<evidence type="ECO:0000313" key="5">
    <source>
        <dbReference type="EMBL" id="PHT90642.1"/>
    </source>
</evidence>
<reference evidence="5 6" key="1">
    <citation type="journal article" date="2014" name="Nat. Genet.">
        <title>Genome sequence of the hot pepper provides insights into the evolution of pungency in Capsicum species.</title>
        <authorList>
            <person name="Kim S."/>
            <person name="Park M."/>
            <person name="Yeom S.I."/>
            <person name="Kim Y.M."/>
            <person name="Lee J.M."/>
            <person name="Lee H.A."/>
            <person name="Seo E."/>
            <person name="Choi J."/>
            <person name="Cheong K."/>
            <person name="Kim K.T."/>
            <person name="Jung K."/>
            <person name="Lee G.W."/>
            <person name="Oh S.K."/>
            <person name="Bae C."/>
            <person name="Kim S.B."/>
            <person name="Lee H.Y."/>
            <person name="Kim S.Y."/>
            <person name="Kim M.S."/>
            <person name="Kang B.C."/>
            <person name="Jo Y.D."/>
            <person name="Yang H.B."/>
            <person name="Jeong H.J."/>
            <person name="Kang W.H."/>
            <person name="Kwon J.K."/>
            <person name="Shin C."/>
            <person name="Lim J.Y."/>
            <person name="Park J.H."/>
            <person name="Huh J.H."/>
            <person name="Kim J.S."/>
            <person name="Kim B.D."/>
            <person name="Cohen O."/>
            <person name="Paran I."/>
            <person name="Suh M.C."/>
            <person name="Lee S.B."/>
            <person name="Kim Y.K."/>
            <person name="Shin Y."/>
            <person name="Noh S.J."/>
            <person name="Park J."/>
            <person name="Seo Y.S."/>
            <person name="Kwon S.Y."/>
            <person name="Kim H.A."/>
            <person name="Park J.M."/>
            <person name="Kim H.J."/>
            <person name="Choi S.B."/>
            <person name="Bosland P.W."/>
            <person name="Reeves G."/>
            <person name="Jo S.H."/>
            <person name="Lee B.W."/>
            <person name="Cho H.T."/>
            <person name="Choi H.S."/>
            <person name="Lee M.S."/>
            <person name="Yu Y."/>
            <person name="Do Choi Y."/>
            <person name="Park B.S."/>
            <person name="van Deynze A."/>
            <person name="Ashrafi H."/>
            <person name="Hill T."/>
            <person name="Kim W.T."/>
            <person name="Pai H.S."/>
            <person name="Ahn H.K."/>
            <person name="Yeam I."/>
            <person name="Giovannoni J.J."/>
            <person name="Rose J.K."/>
            <person name="Sorensen I."/>
            <person name="Lee S.J."/>
            <person name="Kim R.W."/>
            <person name="Choi I.Y."/>
            <person name="Choi B.S."/>
            <person name="Lim J.S."/>
            <person name="Lee Y.H."/>
            <person name="Choi D."/>
        </authorList>
    </citation>
    <scope>NUCLEOTIDE SEQUENCE [LARGE SCALE GENOMIC DNA]</scope>
    <source>
        <strain evidence="6">cv. CM334</strain>
    </source>
</reference>
<proteinExistence type="predicted"/>
<evidence type="ECO:0000256" key="3">
    <source>
        <dbReference type="SAM" id="SignalP"/>
    </source>
</evidence>
<dbReference type="Pfam" id="PF16845">
    <property type="entry name" value="SQAPI"/>
    <property type="match status" value="1"/>
</dbReference>
<keyword evidence="6" id="KW-1185">Reference proteome</keyword>
<dbReference type="SUPFAM" id="SSF54403">
    <property type="entry name" value="Cystatin/monellin"/>
    <property type="match status" value="1"/>
</dbReference>
<feature type="chain" id="PRO_5018768733" description="Cystatin domain-containing protein" evidence="3">
    <location>
        <begin position="24"/>
        <end position="107"/>
    </location>
</feature>
<comment type="caution">
    <text evidence="5">The sequence shown here is derived from an EMBL/GenBank/DDBJ whole genome shotgun (WGS) entry which is preliminary data.</text>
</comment>
<dbReference type="GO" id="GO:0004869">
    <property type="term" value="F:cysteine-type endopeptidase inhibitor activity"/>
    <property type="evidence" value="ECO:0007669"/>
    <property type="project" value="UniProtKB-KW"/>
</dbReference>
<name>A0A2G3A8S3_CAPAN</name>
<dbReference type="Gramene" id="PHT90642">
    <property type="protein sequence ID" value="PHT90642"/>
    <property type="gene ID" value="T459_05755"/>
</dbReference>
<evidence type="ECO:0000259" key="4">
    <source>
        <dbReference type="Pfam" id="PF16845"/>
    </source>
</evidence>
<evidence type="ECO:0000256" key="2">
    <source>
        <dbReference type="ARBA" id="ARBA00022704"/>
    </source>
</evidence>
<gene>
    <name evidence="5" type="ORF">T459_05755</name>
</gene>
<dbReference type="Proteomes" id="UP000222542">
    <property type="component" value="Unassembled WGS sequence"/>
</dbReference>
<reference evidence="5 6" key="2">
    <citation type="journal article" date="2017" name="Genome Biol.">
        <title>New reference genome sequences of hot pepper reveal the massive evolution of plant disease-resistance genes by retroduplication.</title>
        <authorList>
            <person name="Kim S."/>
            <person name="Park J."/>
            <person name="Yeom S.I."/>
            <person name="Kim Y.M."/>
            <person name="Seo E."/>
            <person name="Kim K.T."/>
            <person name="Kim M.S."/>
            <person name="Lee J.M."/>
            <person name="Cheong K."/>
            <person name="Shin H.S."/>
            <person name="Kim S.B."/>
            <person name="Han K."/>
            <person name="Lee J."/>
            <person name="Park M."/>
            <person name="Lee H.A."/>
            <person name="Lee H.Y."/>
            <person name="Lee Y."/>
            <person name="Oh S."/>
            <person name="Lee J.H."/>
            <person name="Choi E."/>
            <person name="Choi E."/>
            <person name="Lee S.E."/>
            <person name="Jeon J."/>
            <person name="Kim H."/>
            <person name="Choi G."/>
            <person name="Song H."/>
            <person name="Lee J."/>
            <person name="Lee S.C."/>
            <person name="Kwon J.K."/>
            <person name="Lee H.Y."/>
            <person name="Koo N."/>
            <person name="Hong Y."/>
            <person name="Kim R.W."/>
            <person name="Kang W.H."/>
            <person name="Huh J.H."/>
            <person name="Kang B.C."/>
            <person name="Yang T.J."/>
            <person name="Lee Y.H."/>
            <person name="Bennetzen J.L."/>
            <person name="Choi D."/>
        </authorList>
    </citation>
    <scope>NUCLEOTIDE SEQUENCE [LARGE SCALE GENOMIC DNA]</scope>
    <source>
        <strain evidence="6">cv. CM334</strain>
    </source>
</reference>
<keyword evidence="3" id="KW-0732">Signal</keyword>
<sequence length="107" mass="11853">MALQFNFLLFASLLFIASTCFHARSEQPIKPNDPKVVGIAKFAVQERNKEAKTNFKLVKVNAGGTDPIPDGVVYQLYISVTEASVSTTRLVIVLVHKDNTKELLAFE</sequence>
<evidence type="ECO:0000256" key="1">
    <source>
        <dbReference type="ARBA" id="ARBA00022690"/>
    </source>
</evidence>
<dbReference type="CDD" id="cd00042">
    <property type="entry name" value="CY"/>
    <property type="match status" value="1"/>
</dbReference>
<dbReference type="OrthoDB" id="1272867at2759"/>
<dbReference type="OMA" id="CFHARSE"/>
<accession>A0A2G3A8S3</accession>
<evidence type="ECO:0000313" key="6">
    <source>
        <dbReference type="Proteomes" id="UP000222542"/>
    </source>
</evidence>
<feature type="signal peptide" evidence="3">
    <location>
        <begin position="1"/>
        <end position="23"/>
    </location>
</feature>
<organism evidence="5 6">
    <name type="scientific">Capsicum annuum</name>
    <name type="common">Capsicum pepper</name>
    <dbReference type="NCBI Taxonomy" id="4072"/>
    <lineage>
        <taxon>Eukaryota</taxon>
        <taxon>Viridiplantae</taxon>
        <taxon>Streptophyta</taxon>
        <taxon>Embryophyta</taxon>
        <taxon>Tracheophyta</taxon>
        <taxon>Spermatophyta</taxon>
        <taxon>Magnoliopsida</taxon>
        <taxon>eudicotyledons</taxon>
        <taxon>Gunneridae</taxon>
        <taxon>Pentapetalae</taxon>
        <taxon>asterids</taxon>
        <taxon>lamiids</taxon>
        <taxon>Solanales</taxon>
        <taxon>Solanaceae</taxon>
        <taxon>Solanoideae</taxon>
        <taxon>Capsiceae</taxon>
        <taxon>Capsicum</taxon>
    </lineage>
</organism>
<dbReference type="PANTHER" id="PTHR47364">
    <property type="entry name" value="CYSTEINE PROTEINASE INHIBITOR 5"/>
    <property type="match status" value="1"/>
</dbReference>
<dbReference type="AlphaFoldDB" id="A0A2G3A8S3"/>
<dbReference type="InterPro" id="IPR000010">
    <property type="entry name" value="Cystatin_dom"/>
</dbReference>
<dbReference type="InterPro" id="IPR046350">
    <property type="entry name" value="Cystatin_sf"/>
</dbReference>
<dbReference type="PANTHER" id="PTHR47364:SF9">
    <property type="entry name" value="CYSTEINE PROTEINASE INHIBITOR 5-LIKE"/>
    <property type="match status" value="1"/>
</dbReference>
<protein>
    <recommendedName>
        <fullName evidence="4">Cystatin domain-containing protein</fullName>
    </recommendedName>
</protein>
<dbReference type="EMBL" id="AYRZ02000002">
    <property type="protein sequence ID" value="PHT90642.1"/>
    <property type="molecule type" value="Genomic_DNA"/>
</dbReference>
<keyword evidence="1" id="KW-0646">Protease inhibitor</keyword>
<feature type="domain" description="Cystatin" evidence="4">
    <location>
        <begin position="32"/>
        <end position="106"/>
    </location>
</feature>
<keyword evidence="2" id="KW-0789">Thiol protease inhibitor</keyword>
<dbReference type="Gene3D" id="3.10.450.10">
    <property type="match status" value="1"/>
</dbReference>
<dbReference type="SMR" id="A0A2G3A8S3"/>